<keyword evidence="2" id="KW-1185">Reference proteome</keyword>
<evidence type="ECO:0000313" key="2">
    <source>
        <dbReference type="Proteomes" id="UP000695562"/>
    </source>
</evidence>
<organism evidence="1 2">
    <name type="scientific">Polysphondylium violaceum</name>
    <dbReference type="NCBI Taxonomy" id="133409"/>
    <lineage>
        <taxon>Eukaryota</taxon>
        <taxon>Amoebozoa</taxon>
        <taxon>Evosea</taxon>
        <taxon>Eumycetozoa</taxon>
        <taxon>Dictyostelia</taxon>
        <taxon>Dictyosteliales</taxon>
        <taxon>Dictyosteliaceae</taxon>
        <taxon>Polysphondylium</taxon>
    </lineage>
</organism>
<dbReference type="PANTHER" id="PTHR32556">
    <property type="entry name" value="F-BOX DOMAIN-CONTAINING PROTEIN-RELATED-RELATED"/>
    <property type="match status" value="1"/>
</dbReference>
<dbReference type="OrthoDB" id="23031at2759"/>
<protein>
    <recommendedName>
        <fullName evidence="3">F-box domain-containing protein</fullName>
    </recommendedName>
</protein>
<dbReference type="Proteomes" id="UP000695562">
    <property type="component" value="Unassembled WGS sequence"/>
</dbReference>
<evidence type="ECO:0000313" key="1">
    <source>
        <dbReference type="EMBL" id="KAF2074543.1"/>
    </source>
</evidence>
<accession>A0A8J4PV18</accession>
<evidence type="ECO:0008006" key="3">
    <source>
        <dbReference type="Google" id="ProtNLM"/>
    </source>
</evidence>
<dbReference type="EMBL" id="AJWJ01000142">
    <property type="protein sequence ID" value="KAF2074543.1"/>
    <property type="molecule type" value="Genomic_DNA"/>
</dbReference>
<gene>
    <name evidence="1" type="ORF">CYY_004170</name>
</gene>
<dbReference type="AlphaFoldDB" id="A0A8J4PV18"/>
<sequence length="468" mass="54890">MSLPTLIQKQILDYIYYQDKQDYITKGGKYSLRYALVDKQWFKISKQILNNNTILPINIIENSNNSNSHSQLRLITKESIQQIAIKFRDIKGYIEIVNRLYKSVNSITITHSDHNDGWINESLWFLNHLNKLDRIDSINVNFEMSLFCENPANTRLGEKEIKVPFKFKTNHFKVEYQYECENYELKTYAYIYEMIKDLNPKSIEFFSDPASEDGASHLKMFHSLSKLDNQYQSILIAYDYIPLYSLYRFLQSPTLKIFKFNLQFHFIRALYNDKQNNDDGDGGGNFNFNVMDNFLFKDFHNNSYEFEMQQCIENNVNEDNQVYCTFDEWGDCNPTIPNYSKQLWKECLHLLANNKTITELSIGDTICGKPCYGEKKAAYQQLFDDLLDSLSKNKSIKTLSFDFVELDLAHHPINKEFLSTLIQNNTTLESIYVGVEYRDGIIKSMFDDLSKSMPSNSKCVIKINTYEP</sequence>
<name>A0A8J4PV18_9MYCE</name>
<dbReference type="PANTHER" id="PTHR32556:SF18">
    <property type="match status" value="1"/>
</dbReference>
<proteinExistence type="predicted"/>
<comment type="caution">
    <text evidence="1">The sequence shown here is derived from an EMBL/GenBank/DDBJ whole genome shotgun (WGS) entry which is preliminary data.</text>
</comment>
<reference evidence="1" key="1">
    <citation type="submission" date="2020-01" db="EMBL/GenBank/DDBJ databases">
        <title>Development of genomics and gene disruption for Polysphondylium violaceum indicates a role for the polyketide synthase stlB in stalk morphogenesis.</title>
        <authorList>
            <person name="Narita B."/>
            <person name="Kawabe Y."/>
            <person name="Kin K."/>
            <person name="Saito T."/>
            <person name="Gibbs R."/>
            <person name="Kuspa A."/>
            <person name="Muzny D."/>
            <person name="Queller D."/>
            <person name="Richards S."/>
            <person name="Strassman J."/>
            <person name="Sucgang R."/>
            <person name="Worley K."/>
            <person name="Schaap P."/>
        </authorList>
    </citation>
    <scope>NUCLEOTIDE SEQUENCE</scope>
    <source>
        <strain evidence="1">QSvi11</strain>
    </source>
</reference>